<dbReference type="InterPro" id="IPR011545">
    <property type="entry name" value="DEAD/DEAH_box_helicase_dom"/>
</dbReference>
<evidence type="ECO:0000256" key="3">
    <source>
        <dbReference type="ARBA" id="ARBA00022806"/>
    </source>
</evidence>
<dbReference type="Proteomes" id="UP000002899">
    <property type="component" value="Chromosome IV"/>
</dbReference>
<dbReference type="Gene3D" id="3.40.50.300">
    <property type="entry name" value="P-loop containing nucleotide triphosphate hydrolases"/>
    <property type="match status" value="2"/>
</dbReference>
<dbReference type="AlphaFoldDB" id="A0A1N6LYF5"/>
<dbReference type="InterPro" id="IPR014001">
    <property type="entry name" value="Helicase_ATP-bd"/>
</dbReference>
<keyword evidence="4" id="KW-0067">ATP-binding</keyword>
<evidence type="ECO:0000313" key="7">
    <source>
        <dbReference type="Proteomes" id="UP000002899"/>
    </source>
</evidence>
<protein>
    <submittedName>
        <fullName evidence="6">DEAD/DEAH box helicase</fullName>
        <ecNumber evidence="6">3.6.4.13</ecNumber>
    </submittedName>
</protein>
<accession>A0A1N6LYF5</accession>
<dbReference type="PANTHER" id="PTHR47960">
    <property type="entry name" value="DEAD-BOX ATP-DEPENDENT RNA HELICASE 50"/>
    <property type="match status" value="1"/>
</dbReference>
<dbReference type="InterPro" id="IPR044742">
    <property type="entry name" value="DEAD/DEAH_RhlB"/>
</dbReference>
<dbReference type="SUPFAM" id="SSF52540">
    <property type="entry name" value="P-loop containing nucleoside triphosphate hydrolases"/>
    <property type="match status" value="2"/>
</dbReference>
<dbReference type="InterPro" id="IPR001650">
    <property type="entry name" value="Helicase_C-like"/>
</dbReference>
<dbReference type="OrthoDB" id="10256233at2759"/>
<dbReference type="Pfam" id="PF00270">
    <property type="entry name" value="DEAD"/>
    <property type="match status" value="1"/>
</dbReference>
<keyword evidence="3 6" id="KW-0347">Helicase</keyword>
<evidence type="ECO:0000256" key="2">
    <source>
        <dbReference type="ARBA" id="ARBA00022801"/>
    </source>
</evidence>
<organism evidence="6 7">
    <name type="scientific">Babesia microti (strain RI)</name>
    <dbReference type="NCBI Taxonomy" id="1133968"/>
    <lineage>
        <taxon>Eukaryota</taxon>
        <taxon>Sar</taxon>
        <taxon>Alveolata</taxon>
        <taxon>Apicomplexa</taxon>
        <taxon>Aconoidasida</taxon>
        <taxon>Piroplasmida</taxon>
        <taxon>Babesiidae</taxon>
        <taxon>Babesia</taxon>
    </lineage>
</organism>
<keyword evidence="7" id="KW-1185">Reference proteome</keyword>
<dbReference type="KEGG" id="bmic:BmR1_04g09635"/>
<dbReference type="PROSITE" id="PS51192">
    <property type="entry name" value="HELICASE_ATP_BIND_1"/>
    <property type="match status" value="1"/>
</dbReference>
<evidence type="ECO:0000313" key="6">
    <source>
        <dbReference type="EMBL" id="SIO73910.1"/>
    </source>
</evidence>
<reference evidence="6 7" key="2">
    <citation type="journal article" date="2013" name="PLoS ONE">
        <title>Whole genome mapping and re-organization of the nuclear and mitochondrial genomes of Babesia microti isolates.</title>
        <authorList>
            <person name="Cornillot E."/>
            <person name="Dassouli A."/>
            <person name="Garg A."/>
            <person name="Pachikara N."/>
            <person name="Randazzo S."/>
            <person name="Depoix D."/>
            <person name="Carcy B."/>
            <person name="Delbecq S."/>
            <person name="Frutos R."/>
            <person name="Silva J.C."/>
            <person name="Sutton R."/>
            <person name="Krause P.J."/>
            <person name="Mamoun C.B."/>
        </authorList>
    </citation>
    <scope>NUCLEOTIDE SEQUENCE [LARGE SCALE GENOMIC DNA]</scope>
    <source>
        <strain evidence="6 7">RI</strain>
    </source>
</reference>
<evidence type="ECO:0000256" key="4">
    <source>
        <dbReference type="ARBA" id="ARBA00022840"/>
    </source>
</evidence>
<reference evidence="6 7" key="1">
    <citation type="journal article" date="2012" name="Nucleic Acids Res.">
        <title>Sequencing of the smallest Apicomplexan genome from the human pathogen Babesia microti.</title>
        <authorList>
            <person name="Cornillot E."/>
            <person name="Hadj-Kaddour K."/>
            <person name="Dassouli A."/>
            <person name="Noel B."/>
            <person name="Ranwez V."/>
            <person name="Vacherie B."/>
            <person name="Augagneur Y."/>
            <person name="Bres V."/>
            <person name="Duclos A."/>
            <person name="Randazzo S."/>
            <person name="Carcy B."/>
            <person name="Debierre-Grockiego F."/>
            <person name="Delbecq S."/>
            <person name="Moubri-Menage K."/>
            <person name="Shams-Eldin H."/>
            <person name="Usmani-Brown S."/>
            <person name="Bringaud F."/>
            <person name="Wincker P."/>
            <person name="Vivares C.P."/>
            <person name="Schwarz R.T."/>
            <person name="Schetters T.P."/>
            <person name="Krause P.J."/>
            <person name="Gorenflot A."/>
            <person name="Berry V."/>
            <person name="Barbe V."/>
            <person name="Ben Mamoun C."/>
        </authorList>
    </citation>
    <scope>NUCLEOTIDE SEQUENCE [LARGE SCALE GENOMIC DNA]</scope>
    <source>
        <strain evidence="6 7">RI</strain>
    </source>
</reference>
<sequence>MYKRLLLVVLIANMVFSFIPLVKYSNFHKNTNFVGYKFTQLSSLAQTTQSDTGNSINPTLHLNINKDVLPKERILLFFAAQEARKARKLYNVDMEQQVGGFLVDFFGPNTNEVIAHLRGIFQQIGDIDVTVDVARQNLIEATKYYCDLPPFQNIGNAGTRIEREQLWLLAAEAFATVIVTLKPTPLKQQLIKALLINFSLLPGSTDWLSADWILGTSDYHWGLFDRKNMIDALRLLKKWISSDFIKRRSRRLLEKLSDEAISSLFQTILAPLIWATPSITGSAAYEWMQKRLLRRSFNCKKLELLVDLFKKNFTTDELIGFLESAYSVLPEVSNPELLDKVNINSLRKLAVVATSRLRFKKGSNGFANSSYVNFKPRELAILGFGGGYMPLYPTRTCLMQMLLHSDNFNYGSREFQQKLISRYRMQSRLSKLSLDSLYDLVQKSLSSTDTDASIGDSNINSAFESMDDQISLIGNFFDRIKGLRVEGIVGPIQSMQQIELADQETLNRVEAKLIEVIEAEPRTQFIYSDCPMPKIDDFDHNNEVCDIDGETNVSSEENFSLDALSSTSCDSTTYLDAPVVNIVNQSNSSYPSQSHNPTKHLNNDLPVPSIPLDSGSQPVENYGYEKGTSGNHGVRDKFSLCALPECMESQGQLLELGKVSEWRKLLNDSLATVAKCIVGDEPTGIQKEAIPMILSGKNVFMCGGYGKTLAAALPLIQRLKADEQRDWTVRQRMRPRMLVLAPSRELCNETLSVYKSIGHIEKISTECLAGGRWFGKQRKDNNKLVDVVIGTPARVLRHSITKNNIRLYNVRYVVLDEVDELIAGGYSDELEALFKMIPSFQLISAAPWNAYQHPQFVQLADKFAKYFGNTTCVYDNSLHKGPSGSMHQFLMKGVRGGRDKIGMLIDELRWGRDRLQQNHKCIIFCNTISSCRAVLHSLVEVGFDAMGFYGEVPLLQRKHNYERFCNEGGLLVTTQARGLNFYGNNSNPISVINFDFPKSWIDYIIRANRCRGVDGGRMTSLIDYKSKYLALGISRSIKANLPLKGLSRHKSAYNPLTGRLRYLTQSGGYFKILNEIRRAEIEGDGSFDIYSIISRLHDKEANPRKRRSVRLSLEHEYRRRRRIFRVLLHKLKLIKRWNRAIRLKHKLQHKFLMPGWKRQRFPSMNKEAPIRKAMARIIQHPGTNYNYKTHERNLMLTKKLVKKHLKITRHLLSLLRSHKMGPTKDNTSVSDAKISGAVDRKLSLGGFKRTIGDRDMRAKRIRQCVLI</sequence>
<dbReference type="GO" id="GO:0005524">
    <property type="term" value="F:ATP binding"/>
    <property type="evidence" value="ECO:0007669"/>
    <property type="project" value="UniProtKB-KW"/>
</dbReference>
<evidence type="ECO:0000256" key="1">
    <source>
        <dbReference type="ARBA" id="ARBA00022741"/>
    </source>
</evidence>
<dbReference type="GO" id="GO:0003676">
    <property type="term" value="F:nucleic acid binding"/>
    <property type="evidence" value="ECO:0007669"/>
    <property type="project" value="InterPro"/>
</dbReference>
<dbReference type="InterPro" id="IPR027417">
    <property type="entry name" value="P-loop_NTPase"/>
</dbReference>
<keyword evidence="2 6" id="KW-0378">Hydrolase</keyword>
<dbReference type="EC" id="3.6.4.13" evidence="6"/>
<dbReference type="SMART" id="SM00487">
    <property type="entry name" value="DEXDc"/>
    <property type="match status" value="1"/>
</dbReference>
<feature type="domain" description="Helicase ATP-binding" evidence="5">
    <location>
        <begin position="690"/>
        <end position="865"/>
    </location>
</feature>
<name>A0A1N6LYF5_BABMR</name>
<reference evidence="6 7" key="3">
    <citation type="journal article" date="2016" name="Sci. Rep.">
        <title>Genome-wide diversity and gene expression profiling of Babesia microti isolates identify polymorphic genes that mediate host-pathogen interactions.</title>
        <authorList>
            <person name="Silva J.C."/>
            <person name="Cornillot E."/>
            <person name="McCracken C."/>
            <person name="Usmani-Brown S."/>
            <person name="Dwivedi A."/>
            <person name="Ifeonu O.O."/>
            <person name="Crabtree J."/>
            <person name="Gotia H.T."/>
            <person name="Virji A.Z."/>
            <person name="Reynes C."/>
            <person name="Colinge J."/>
            <person name="Kumar V."/>
            <person name="Lawres L."/>
            <person name="Pazzi J.E."/>
            <person name="Pablo J.V."/>
            <person name="Hung C."/>
            <person name="Brancato J."/>
            <person name="Kumari P."/>
            <person name="Orvis J."/>
            <person name="Tretina K."/>
            <person name="Chibucos M."/>
            <person name="Ott S."/>
            <person name="Sadzewicz L."/>
            <person name="Sengamalay N."/>
            <person name="Shetty A.C."/>
            <person name="Su Q."/>
            <person name="Tallon L."/>
            <person name="Fraser C.M."/>
            <person name="Frutos R."/>
            <person name="Molina D.M."/>
            <person name="Krause P.J."/>
            <person name="Ben Mamoun C."/>
        </authorList>
    </citation>
    <scope>NUCLEOTIDE SEQUENCE [LARGE SCALE GENOMIC DNA]</scope>
    <source>
        <strain evidence="6 7">RI</strain>
    </source>
</reference>
<gene>
    <name evidence="6" type="ORF">BmR1_04g09635</name>
</gene>
<evidence type="ECO:0000259" key="5">
    <source>
        <dbReference type="PROSITE" id="PS51192"/>
    </source>
</evidence>
<dbReference type="CDD" id="cd00268">
    <property type="entry name" value="DEADc"/>
    <property type="match status" value="1"/>
</dbReference>
<keyword evidence="1" id="KW-0547">Nucleotide-binding</keyword>
<dbReference type="GeneID" id="24426550"/>
<dbReference type="GO" id="GO:0016787">
    <property type="term" value="F:hydrolase activity"/>
    <property type="evidence" value="ECO:0007669"/>
    <property type="project" value="UniProtKB-KW"/>
</dbReference>
<dbReference type="EMBL" id="LN871599">
    <property type="protein sequence ID" value="SIO73910.1"/>
    <property type="molecule type" value="Genomic_DNA"/>
</dbReference>
<dbReference type="Pfam" id="PF00271">
    <property type="entry name" value="Helicase_C"/>
    <property type="match status" value="1"/>
</dbReference>
<proteinExistence type="predicted"/>
<dbReference type="VEuPathDB" id="PiroplasmaDB:BmR1_04g09635"/>
<dbReference type="RefSeq" id="XP_012650503.2">
    <property type="nucleotide sequence ID" value="XM_012795049.2"/>
</dbReference>
<dbReference type="GO" id="GO:0003724">
    <property type="term" value="F:RNA helicase activity"/>
    <property type="evidence" value="ECO:0007669"/>
    <property type="project" value="UniProtKB-EC"/>
</dbReference>